<keyword evidence="1" id="KW-0472">Membrane</keyword>
<feature type="transmembrane region" description="Helical" evidence="1">
    <location>
        <begin position="121"/>
        <end position="145"/>
    </location>
</feature>
<dbReference type="PANTHER" id="PTHR31168:SF17">
    <property type="entry name" value="OS09G0327000 PROTEIN"/>
    <property type="match status" value="1"/>
</dbReference>
<dbReference type="Pfam" id="PF04654">
    <property type="entry name" value="DUF599"/>
    <property type="match status" value="1"/>
</dbReference>
<dbReference type="Gramene" id="TVU00865">
    <property type="protein sequence ID" value="TVU00865"/>
    <property type="gene ID" value="EJB05_53713"/>
</dbReference>
<sequence>MMTHGKSSTDLVLVPCALAIMLGYHLFLLHRILRRPHTTVIGYENHNTAAWVRRMARAASPEEAALALGVIADGISASTTLASLCLALPALIGAWELTSTSAAAMPSGGDTSQLTTATVKYASLLACFIASFTCFVQSAGCYVHASFLMSAAALGSDSDSDDAPVVGHVQRAVLRGGGFWAAGLRALYLATALLVWVAFGPAPMLACSVLTVAVLHLLDTNSMPLHCHHQFTPGGSATTASPTVARSGESG</sequence>
<feature type="transmembrane region" description="Helical" evidence="1">
    <location>
        <begin position="12"/>
        <end position="29"/>
    </location>
</feature>
<dbReference type="Proteomes" id="UP000324897">
    <property type="component" value="Unassembled WGS sequence"/>
</dbReference>
<dbReference type="PANTHER" id="PTHR31168">
    <property type="entry name" value="OS02G0292800 PROTEIN"/>
    <property type="match status" value="1"/>
</dbReference>
<accession>A0A5J9SPG1</accession>
<dbReference type="InterPro" id="IPR006747">
    <property type="entry name" value="DUF599"/>
</dbReference>
<organism evidence="2 3">
    <name type="scientific">Eragrostis curvula</name>
    <name type="common">weeping love grass</name>
    <dbReference type="NCBI Taxonomy" id="38414"/>
    <lineage>
        <taxon>Eukaryota</taxon>
        <taxon>Viridiplantae</taxon>
        <taxon>Streptophyta</taxon>
        <taxon>Embryophyta</taxon>
        <taxon>Tracheophyta</taxon>
        <taxon>Spermatophyta</taxon>
        <taxon>Magnoliopsida</taxon>
        <taxon>Liliopsida</taxon>
        <taxon>Poales</taxon>
        <taxon>Poaceae</taxon>
        <taxon>PACMAD clade</taxon>
        <taxon>Chloridoideae</taxon>
        <taxon>Eragrostideae</taxon>
        <taxon>Eragrostidinae</taxon>
        <taxon>Eragrostis</taxon>
    </lineage>
</organism>
<name>A0A5J9SPG1_9POAL</name>
<feature type="non-terminal residue" evidence="2">
    <location>
        <position position="1"/>
    </location>
</feature>
<dbReference type="OrthoDB" id="665451at2759"/>
<proteinExistence type="predicted"/>
<comment type="caution">
    <text evidence="2">The sequence shown here is derived from an EMBL/GenBank/DDBJ whole genome shotgun (WGS) entry which is preliminary data.</text>
</comment>
<dbReference type="AlphaFoldDB" id="A0A5J9SPG1"/>
<reference evidence="2 3" key="1">
    <citation type="journal article" date="2019" name="Sci. Rep.">
        <title>A high-quality genome of Eragrostis curvula grass provides insights into Poaceae evolution and supports new strategies to enhance forage quality.</title>
        <authorList>
            <person name="Carballo J."/>
            <person name="Santos B.A.C.M."/>
            <person name="Zappacosta D."/>
            <person name="Garbus I."/>
            <person name="Selva J.P."/>
            <person name="Gallo C.A."/>
            <person name="Diaz A."/>
            <person name="Albertini E."/>
            <person name="Caccamo M."/>
            <person name="Echenique V."/>
        </authorList>
    </citation>
    <scope>NUCLEOTIDE SEQUENCE [LARGE SCALE GENOMIC DNA]</scope>
    <source>
        <strain evidence="3">cv. Victoria</strain>
        <tissue evidence="2">Leaf</tissue>
    </source>
</reference>
<keyword evidence="1" id="KW-0812">Transmembrane</keyword>
<keyword evidence="3" id="KW-1185">Reference proteome</keyword>
<gene>
    <name evidence="2" type="ORF">EJB05_53713</name>
</gene>
<evidence type="ECO:0000256" key="1">
    <source>
        <dbReference type="SAM" id="Phobius"/>
    </source>
</evidence>
<keyword evidence="1" id="KW-1133">Transmembrane helix</keyword>
<feature type="transmembrane region" description="Helical" evidence="1">
    <location>
        <begin position="193"/>
        <end position="218"/>
    </location>
</feature>
<dbReference type="EMBL" id="RWGY01000536">
    <property type="protein sequence ID" value="TVU00865.1"/>
    <property type="molecule type" value="Genomic_DNA"/>
</dbReference>
<evidence type="ECO:0000313" key="2">
    <source>
        <dbReference type="EMBL" id="TVU00865.1"/>
    </source>
</evidence>
<evidence type="ECO:0000313" key="3">
    <source>
        <dbReference type="Proteomes" id="UP000324897"/>
    </source>
</evidence>
<protein>
    <submittedName>
        <fullName evidence="2">Uncharacterized protein</fullName>
    </submittedName>
</protein>